<feature type="transmembrane region" description="Helical" evidence="15">
    <location>
        <begin position="371"/>
        <end position="391"/>
    </location>
</feature>
<keyword evidence="9 17" id="KW-0418">Kinase</keyword>
<dbReference type="EMBL" id="DXBV01000032">
    <property type="protein sequence ID" value="HIZ30319.1"/>
    <property type="molecule type" value="Genomic_DNA"/>
</dbReference>
<dbReference type="SMART" id="SM00387">
    <property type="entry name" value="HATPase_c"/>
    <property type="match status" value="1"/>
</dbReference>
<dbReference type="Gene3D" id="3.30.565.10">
    <property type="entry name" value="Histidine kinase-like ATPase, C-terminal domain"/>
    <property type="match status" value="1"/>
</dbReference>
<evidence type="ECO:0000256" key="1">
    <source>
        <dbReference type="ARBA" id="ARBA00000085"/>
    </source>
</evidence>
<dbReference type="SUPFAM" id="SSF55874">
    <property type="entry name" value="ATPase domain of HSP90 chaperone/DNA topoisomerase II/histidine kinase"/>
    <property type="match status" value="1"/>
</dbReference>
<dbReference type="Pfam" id="PF02518">
    <property type="entry name" value="HATPase_c"/>
    <property type="match status" value="1"/>
</dbReference>
<evidence type="ECO:0000256" key="2">
    <source>
        <dbReference type="ARBA" id="ARBA00004651"/>
    </source>
</evidence>
<keyword evidence="12" id="KW-0902">Two-component regulatory system</keyword>
<keyword evidence="8" id="KW-0547">Nucleotide-binding</keyword>
<evidence type="ECO:0000256" key="13">
    <source>
        <dbReference type="ARBA" id="ARBA00023136"/>
    </source>
</evidence>
<dbReference type="GO" id="GO:0005524">
    <property type="term" value="F:ATP binding"/>
    <property type="evidence" value="ECO:0007669"/>
    <property type="project" value="UniProtKB-KW"/>
</dbReference>
<dbReference type="SMART" id="SM00388">
    <property type="entry name" value="HisKA"/>
    <property type="match status" value="1"/>
</dbReference>
<protein>
    <recommendedName>
        <fullName evidence="3">histidine kinase</fullName>
        <ecNumber evidence="3">2.7.13.3</ecNumber>
    </recommendedName>
</protein>
<comment type="subcellular location">
    <subcellularLocation>
        <location evidence="2">Cell membrane</location>
        <topology evidence="2">Multi-pass membrane protein</topology>
    </subcellularLocation>
</comment>
<feature type="transmembrane region" description="Helical" evidence="15">
    <location>
        <begin position="219"/>
        <end position="240"/>
    </location>
</feature>
<keyword evidence="7 15" id="KW-0812">Transmembrane</keyword>
<dbReference type="Pfam" id="PF00512">
    <property type="entry name" value="HisKA"/>
    <property type="match status" value="1"/>
</dbReference>
<evidence type="ECO:0000256" key="3">
    <source>
        <dbReference type="ARBA" id="ARBA00012438"/>
    </source>
</evidence>
<evidence type="ECO:0000256" key="6">
    <source>
        <dbReference type="ARBA" id="ARBA00022679"/>
    </source>
</evidence>
<comment type="catalytic activity">
    <reaction evidence="1">
        <text>ATP + protein L-histidine = ADP + protein N-phospho-L-histidine.</text>
        <dbReference type="EC" id="2.7.13.3"/>
    </reaction>
</comment>
<evidence type="ECO:0000259" key="16">
    <source>
        <dbReference type="PROSITE" id="PS50109"/>
    </source>
</evidence>
<dbReference type="GO" id="GO:0005886">
    <property type="term" value="C:plasma membrane"/>
    <property type="evidence" value="ECO:0007669"/>
    <property type="project" value="UniProtKB-SubCell"/>
</dbReference>
<evidence type="ECO:0000256" key="5">
    <source>
        <dbReference type="ARBA" id="ARBA00022553"/>
    </source>
</evidence>
<keyword evidence="11 15" id="KW-1133">Transmembrane helix</keyword>
<comment type="caution">
    <text evidence="17">The sequence shown here is derived from an EMBL/GenBank/DDBJ whole genome shotgun (WGS) entry which is preliminary data.</text>
</comment>
<feature type="transmembrane region" description="Helical" evidence="15">
    <location>
        <begin position="261"/>
        <end position="280"/>
    </location>
</feature>
<organism evidence="17 18">
    <name type="scientific">Candidatus Allofournierella merdipullorum</name>
    <dbReference type="NCBI Taxonomy" id="2838595"/>
    <lineage>
        <taxon>Bacteria</taxon>
        <taxon>Bacillati</taxon>
        <taxon>Bacillota</taxon>
        <taxon>Clostridia</taxon>
        <taxon>Eubacteriales</taxon>
        <taxon>Oscillospiraceae</taxon>
        <taxon>Allofournierella</taxon>
    </lineage>
</organism>
<evidence type="ECO:0000313" key="18">
    <source>
        <dbReference type="Proteomes" id="UP000824035"/>
    </source>
</evidence>
<evidence type="ECO:0000256" key="8">
    <source>
        <dbReference type="ARBA" id="ARBA00022741"/>
    </source>
</evidence>
<dbReference type="Proteomes" id="UP000824035">
    <property type="component" value="Unassembled WGS sequence"/>
</dbReference>
<keyword evidence="10" id="KW-0067">ATP-binding</keyword>
<dbReference type="InterPro" id="IPR003661">
    <property type="entry name" value="HisK_dim/P_dom"/>
</dbReference>
<keyword evidence="6" id="KW-0808">Transferase</keyword>
<evidence type="ECO:0000256" key="15">
    <source>
        <dbReference type="SAM" id="Phobius"/>
    </source>
</evidence>
<evidence type="ECO:0000256" key="9">
    <source>
        <dbReference type="ARBA" id="ARBA00022777"/>
    </source>
</evidence>
<sequence length="696" mass="74233">MGTDWKKSKLAARILCGWLGVMCLLAAALCLLACGPAMLGGSAPGMGDLLAGQLSGSVYYQEKMAQLFYNCSLLAAGGAAGDGTPLTAGQNTQLRSQARDALNNDSGALTSGQVLFAVLPDSEGGASYSNTDFALWEDGRVAAPLGYSVALASTGGTSWGNRALLAAYNKLLSSQTVYPSAEGLENAVVVLAVQDGAGPWLPGFVGEGLRQVETLRPHLILFLSGCALSLACGVVCLAWRRRAKPARAWAASLTGRIWLEVKLLVWGLGLFCLWVWQAVYVPDALWTVLPVLLWPLVWLTLVDLSFNGAGVFRRSLVGRLAGLMRNVWHAQPWQRRVAGPALLCWLVPVALPPLLWLMFYTSYWSAPGLTVLALLLGHLIALGFALAGVALQLRFCRDVGRLTGSLHTLRSEGAAQPLHFKEAAPLHGAAEDLNALREGIDAAVEQQRRADRMKMELLTNVSHDLKTPLTSIINYADLLCAEPLGGAAADYAKIIQRKADRLKHMVQDVFDLSKAASGSLPLAPEAIDLSKLIRQTLADMDETIAASPLTFRTALAPEAWVLADGERMYRVFQNLFSNALRYSLAGSRVYVELAAEDGQAVARVKNVAGYEMEIDPAEITERFVRGDPSRTGEGSGLGLSIAKSFTEACGGTLEVRVDADLFCVQVALPLTEKPAPQPAGDGGEAEPSEPCAAAAL</sequence>
<evidence type="ECO:0000256" key="14">
    <source>
        <dbReference type="SAM" id="MobiDB-lite"/>
    </source>
</evidence>
<evidence type="ECO:0000256" key="11">
    <source>
        <dbReference type="ARBA" id="ARBA00022989"/>
    </source>
</evidence>
<dbReference type="AlphaFoldDB" id="A0A9D2E3M8"/>
<dbReference type="CDD" id="cd00082">
    <property type="entry name" value="HisKA"/>
    <property type="match status" value="1"/>
</dbReference>
<dbReference type="InterPro" id="IPR050398">
    <property type="entry name" value="HssS/ArlS-like"/>
</dbReference>
<evidence type="ECO:0000256" key="10">
    <source>
        <dbReference type="ARBA" id="ARBA00022840"/>
    </source>
</evidence>
<dbReference type="GO" id="GO:0000155">
    <property type="term" value="F:phosphorelay sensor kinase activity"/>
    <property type="evidence" value="ECO:0007669"/>
    <property type="project" value="InterPro"/>
</dbReference>
<evidence type="ECO:0000256" key="4">
    <source>
        <dbReference type="ARBA" id="ARBA00022475"/>
    </source>
</evidence>
<evidence type="ECO:0000313" key="17">
    <source>
        <dbReference type="EMBL" id="HIZ30319.1"/>
    </source>
</evidence>
<dbReference type="PROSITE" id="PS50109">
    <property type="entry name" value="HIS_KIN"/>
    <property type="match status" value="1"/>
</dbReference>
<accession>A0A9D2E3M8</accession>
<feature type="transmembrane region" description="Helical" evidence="15">
    <location>
        <begin position="337"/>
        <end position="359"/>
    </location>
</feature>
<reference evidence="17" key="1">
    <citation type="journal article" date="2021" name="PeerJ">
        <title>Extensive microbial diversity within the chicken gut microbiome revealed by metagenomics and culture.</title>
        <authorList>
            <person name="Gilroy R."/>
            <person name="Ravi A."/>
            <person name="Getino M."/>
            <person name="Pursley I."/>
            <person name="Horton D.L."/>
            <person name="Alikhan N.F."/>
            <person name="Baker D."/>
            <person name="Gharbi K."/>
            <person name="Hall N."/>
            <person name="Watson M."/>
            <person name="Adriaenssens E.M."/>
            <person name="Foster-Nyarko E."/>
            <person name="Jarju S."/>
            <person name="Secka A."/>
            <person name="Antonio M."/>
            <person name="Oren A."/>
            <person name="Chaudhuri R.R."/>
            <person name="La Ragione R."/>
            <person name="Hildebrand F."/>
            <person name="Pallen M.J."/>
        </authorList>
    </citation>
    <scope>NUCLEOTIDE SEQUENCE</scope>
    <source>
        <strain evidence="17">ChiGjej4B4-18154</strain>
    </source>
</reference>
<keyword evidence="5" id="KW-0597">Phosphoprotein</keyword>
<keyword evidence="4" id="KW-1003">Cell membrane</keyword>
<gene>
    <name evidence="17" type="ORF">H9813_03670</name>
</gene>
<dbReference type="EC" id="2.7.13.3" evidence="3"/>
<dbReference type="Gene3D" id="1.10.287.130">
    <property type="match status" value="1"/>
</dbReference>
<feature type="region of interest" description="Disordered" evidence="14">
    <location>
        <begin position="673"/>
        <end position="696"/>
    </location>
</feature>
<reference evidence="17" key="2">
    <citation type="submission" date="2021-04" db="EMBL/GenBank/DDBJ databases">
        <authorList>
            <person name="Gilroy R."/>
        </authorList>
    </citation>
    <scope>NUCLEOTIDE SEQUENCE</scope>
    <source>
        <strain evidence="17">ChiGjej4B4-18154</strain>
    </source>
</reference>
<proteinExistence type="predicted"/>
<dbReference type="PANTHER" id="PTHR45528:SF1">
    <property type="entry name" value="SENSOR HISTIDINE KINASE CPXA"/>
    <property type="match status" value="1"/>
</dbReference>
<feature type="transmembrane region" description="Helical" evidence="15">
    <location>
        <begin position="292"/>
        <end position="316"/>
    </location>
</feature>
<dbReference type="InterPro" id="IPR036890">
    <property type="entry name" value="HATPase_C_sf"/>
</dbReference>
<dbReference type="InterPro" id="IPR005467">
    <property type="entry name" value="His_kinase_dom"/>
</dbReference>
<evidence type="ECO:0000256" key="7">
    <source>
        <dbReference type="ARBA" id="ARBA00022692"/>
    </source>
</evidence>
<evidence type="ECO:0000256" key="12">
    <source>
        <dbReference type="ARBA" id="ARBA00023012"/>
    </source>
</evidence>
<feature type="domain" description="Histidine kinase" evidence="16">
    <location>
        <begin position="460"/>
        <end position="672"/>
    </location>
</feature>
<dbReference type="InterPro" id="IPR036097">
    <property type="entry name" value="HisK_dim/P_sf"/>
</dbReference>
<dbReference type="SUPFAM" id="SSF47384">
    <property type="entry name" value="Homodimeric domain of signal transducing histidine kinase"/>
    <property type="match status" value="1"/>
</dbReference>
<dbReference type="PANTHER" id="PTHR45528">
    <property type="entry name" value="SENSOR HISTIDINE KINASE CPXA"/>
    <property type="match status" value="1"/>
</dbReference>
<name>A0A9D2E3M8_9FIRM</name>
<keyword evidence="13 15" id="KW-0472">Membrane</keyword>
<dbReference type="InterPro" id="IPR003594">
    <property type="entry name" value="HATPase_dom"/>
</dbReference>